<dbReference type="Gene3D" id="3.30.70.100">
    <property type="match status" value="1"/>
</dbReference>
<organism evidence="2 3">
    <name type="scientific">Pseudoclavibacter chungangensis</name>
    <dbReference type="NCBI Taxonomy" id="587635"/>
    <lineage>
        <taxon>Bacteria</taxon>
        <taxon>Bacillati</taxon>
        <taxon>Actinomycetota</taxon>
        <taxon>Actinomycetes</taxon>
        <taxon>Micrococcales</taxon>
        <taxon>Microbacteriaceae</taxon>
        <taxon>Pseudoclavibacter</taxon>
    </lineage>
</organism>
<accession>A0A7J5C1D3</accession>
<dbReference type="InterPro" id="IPR006121">
    <property type="entry name" value="HMA_dom"/>
</dbReference>
<reference evidence="2 3" key="1">
    <citation type="submission" date="2019-09" db="EMBL/GenBank/DDBJ databases">
        <title>Phylogeny of genus Pseudoclavibacter and closely related genus.</title>
        <authorList>
            <person name="Li Y."/>
        </authorList>
    </citation>
    <scope>NUCLEOTIDE SEQUENCE [LARGE SCALE GENOMIC DNA]</scope>
    <source>
        <strain evidence="2 3">DSM 23821</strain>
    </source>
</reference>
<dbReference type="AlphaFoldDB" id="A0A7J5C1D3"/>
<dbReference type="Pfam" id="PF00403">
    <property type="entry name" value="HMA"/>
    <property type="match status" value="1"/>
</dbReference>
<sequence length="90" mass="9409">MGVFCRRVPRDTPTNEDHLEGAMITTYTISGMSCGHCEGAVRDELARLDGVTAVEVSAPEGTARVESAASLPLAAVRDAIGEAGYELVDA</sequence>
<dbReference type="Proteomes" id="UP000467240">
    <property type="component" value="Unassembled WGS sequence"/>
</dbReference>
<protein>
    <submittedName>
        <fullName evidence="2">Heavy-metal-associated domain-containing protein</fullName>
    </submittedName>
</protein>
<dbReference type="PROSITE" id="PS51257">
    <property type="entry name" value="PROKAR_LIPOPROTEIN"/>
    <property type="match status" value="1"/>
</dbReference>
<comment type="caution">
    <text evidence="2">The sequence shown here is derived from an EMBL/GenBank/DDBJ whole genome shotgun (WGS) entry which is preliminary data.</text>
</comment>
<evidence type="ECO:0000313" key="3">
    <source>
        <dbReference type="Proteomes" id="UP000467240"/>
    </source>
</evidence>
<dbReference type="InterPro" id="IPR036163">
    <property type="entry name" value="HMA_dom_sf"/>
</dbReference>
<proteinExistence type="predicted"/>
<keyword evidence="3" id="KW-1185">Reference proteome</keyword>
<evidence type="ECO:0000259" key="1">
    <source>
        <dbReference type="PROSITE" id="PS50846"/>
    </source>
</evidence>
<evidence type="ECO:0000313" key="2">
    <source>
        <dbReference type="EMBL" id="KAB1662437.1"/>
    </source>
</evidence>
<dbReference type="PROSITE" id="PS50846">
    <property type="entry name" value="HMA_2"/>
    <property type="match status" value="1"/>
</dbReference>
<dbReference type="CDD" id="cd00371">
    <property type="entry name" value="HMA"/>
    <property type="match status" value="1"/>
</dbReference>
<dbReference type="SUPFAM" id="SSF55008">
    <property type="entry name" value="HMA, heavy metal-associated domain"/>
    <property type="match status" value="1"/>
</dbReference>
<name>A0A7J5C1D3_9MICO</name>
<dbReference type="OrthoDB" id="9813965at2"/>
<feature type="domain" description="HMA" evidence="1">
    <location>
        <begin position="23"/>
        <end position="88"/>
    </location>
</feature>
<dbReference type="EMBL" id="WBJZ01000001">
    <property type="protein sequence ID" value="KAB1662437.1"/>
    <property type="molecule type" value="Genomic_DNA"/>
</dbReference>
<gene>
    <name evidence="2" type="ORF">F8O01_00350</name>
</gene>
<dbReference type="GO" id="GO:0046872">
    <property type="term" value="F:metal ion binding"/>
    <property type="evidence" value="ECO:0007669"/>
    <property type="project" value="InterPro"/>
</dbReference>